<keyword evidence="1" id="KW-1133">Transmembrane helix</keyword>
<evidence type="ECO:0000313" key="2">
    <source>
        <dbReference type="EMBL" id="ROO89930.1"/>
    </source>
</evidence>
<sequence length="500" mass="52360">MTLRRAPLPPLLGLGAGLLVLGPALAPGFVLSYDMVFVPGPALTEAMLGRTGGFPRQVPSDAVAAALSFVPYSQQLILLSIFVIAAWGVARLVPGPWPGKAAAAVFYVWNPYVAERLLLGHWALLLGYAGLPWVLRAVLRRRGLWAALIPAAIGGFAAMNLTLLVLVAGLIVLRGRGALKACLTYLAFASPYLVPALLFASGTVTDPSGVDAFAARADTPFGTFGSLLSLGGIWNAEVVPPGYGPFLPALLLLVFVCACLICLARARTPLSRAALYAGATGLALACIGITAPGRAALRALIEIQPAFGVLRDGQLYLGPLALAAALGLGRLASVRALALFAPALPVIPVLLLPGLAWGAFGTLSSVDFPDDWRTAQKIINADPVAGPALSLPWGAYRRPDWNGGRAVMDPLPRMLERHVVWHDGFRVGDAVLANEDPRAVKAAKILETSDGLAAPLIAEGYRYVLITKDSSAAALRARLTGATLVFEGPTLLVFQLQHPG</sequence>
<evidence type="ECO:0000256" key="1">
    <source>
        <dbReference type="SAM" id="Phobius"/>
    </source>
</evidence>
<proteinExistence type="predicted"/>
<accession>A0A3N1D8S2</accession>
<keyword evidence="1" id="KW-0812">Transmembrane</keyword>
<feature type="transmembrane region" description="Helical" evidence="1">
    <location>
        <begin position="185"/>
        <end position="204"/>
    </location>
</feature>
<dbReference type="RefSeq" id="WP_123668952.1">
    <property type="nucleotide sequence ID" value="NZ_RJKE01000001.1"/>
</dbReference>
<dbReference type="AlphaFoldDB" id="A0A3N1D8S2"/>
<dbReference type="OrthoDB" id="3463898at2"/>
<feature type="transmembrane region" description="Helical" evidence="1">
    <location>
        <begin position="246"/>
        <end position="266"/>
    </location>
</feature>
<organism evidence="2 3">
    <name type="scientific">Actinocorallia herbida</name>
    <dbReference type="NCBI Taxonomy" id="58109"/>
    <lineage>
        <taxon>Bacteria</taxon>
        <taxon>Bacillati</taxon>
        <taxon>Actinomycetota</taxon>
        <taxon>Actinomycetes</taxon>
        <taxon>Streptosporangiales</taxon>
        <taxon>Thermomonosporaceae</taxon>
        <taxon>Actinocorallia</taxon>
    </lineage>
</organism>
<keyword evidence="1" id="KW-0472">Membrane</keyword>
<feature type="transmembrane region" description="Helical" evidence="1">
    <location>
        <begin position="147"/>
        <end position="173"/>
    </location>
</feature>
<feature type="transmembrane region" description="Helical" evidence="1">
    <location>
        <begin position="313"/>
        <end position="332"/>
    </location>
</feature>
<feature type="transmembrane region" description="Helical" evidence="1">
    <location>
        <begin position="117"/>
        <end position="135"/>
    </location>
</feature>
<gene>
    <name evidence="2" type="ORF">EDD29_7640</name>
</gene>
<comment type="caution">
    <text evidence="2">The sequence shown here is derived from an EMBL/GenBank/DDBJ whole genome shotgun (WGS) entry which is preliminary data.</text>
</comment>
<name>A0A3N1D8S2_9ACTN</name>
<keyword evidence="3" id="KW-1185">Reference proteome</keyword>
<feature type="transmembrane region" description="Helical" evidence="1">
    <location>
        <begin position="339"/>
        <end position="360"/>
    </location>
</feature>
<reference evidence="2 3" key="1">
    <citation type="submission" date="2018-11" db="EMBL/GenBank/DDBJ databases">
        <title>Sequencing the genomes of 1000 actinobacteria strains.</title>
        <authorList>
            <person name="Klenk H.-P."/>
        </authorList>
    </citation>
    <scope>NUCLEOTIDE SEQUENCE [LARGE SCALE GENOMIC DNA]</scope>
    <source>
        <strain evidence="2 3">DSM 44254</strain>
    </source>
</reference>
<feature type="transmembrane region" description="Helical" evidence="1">
    <location>
        <begin position="76"/>
        <end position="97"/>
    </location>
</feature>
<dbReference type="Proteomes" id="UP000272400">
    <property type="component" value="Unassembled WGS sequence"/>
</dbReference>
<dbReference type="EMBL" id="RJKE01000001">
    <property type="protein sequence ID" value="ROO89930.1"/>
    <property type="molecule type" value="Genomic_DNA"/>
</dbReference>
<evidence type="ECO:0000313" key="3">
    <source>
        <dbReference type="Proteomes" id="UP000272400"/>
    </source>
</evidence>
<feature type="transmembrane region" description="Helical" evidence="1">
    <location>
        <begin position="273"/>
        <end position="293"/>
    </location>
</feature>
<protein>
    <submittedName>
        <fullName evidence="2">Uncharacterized protein</fullName>
    </submittedName>
</protein>